<reference evidence="3" key="1">
    <citation type="submission" date="2017-09" db="EMBL/GenBank/DDBJ databases">
        <title>Depth-based differentiation of microbial function through sediment-hosted aquifers and enrichment of novel symbionts in the deep terrestrial subsurface.</title>
        <authorList>
            <person name="Probst A.J."/>
            <person name="Ladd B."/>
            <person name="Jarett J.K."/>
            <person name="Geller-Mcgrath D.E."/>
            <person name="Sieber C.M.K."/>
            <person name="Emerson J.B."/>
            <person name="Anantharaman K."/>
            <person name="Thomas B.C."/>
            <person name="Malmstrom R."/>
            <person name="Stieglmeier M."/>
            <person name="Klingl A."/>
            <person name="Woyke T."/>
            <person name="Ryan C.M."/>
            <person name="Banfield J.F."/>
        </authorList>
    </citation>
    <scope>NUCLEOTIDE SEQUENCE [LARGE SCALE GENOMIC DNA]</scope>
</reference>
<feature type="domain" description="Methyltransferase type 11" evidence="1">
    <location>
        <begin position="39"/>
        <end position="131"/>
    </location>
</feature>
<comment type="caution">
    <text evidence="2">The sequence shown here is derived from an EMBL/GenBank/DDBJ whole genome shotgun (WGS) entry which is preliminary data.</text>
</comment>
<organism evidence="2 3">
    <name type="scientific">Candidatus Roizmanbacteria bacterium CG_4_9_14_0_2_um_filter_36_12</name>
    <dbReference type="NCBI Taxonomy" id="1974837"/>
    <lineage>
        <taxon>Bacteria</taxon>
        <taxon>Candidatus Roizmaniibacteriota</taxon>
    </lineage>
</organism>
<accession>A0A2M8EY72</accession>
<dbReference type="EMBL" id="PFSA01000079">
    <property type="protein sequence ID" value="PJC31281.1"/>
    <property type="molecule type" value="Genomic_DNA"/>
</dbReference>
<dbReference type="AlphaFoldDB" id="A0A2M8EY72"/>
<sequence>MTNPYKYGSIEAESYEQQRTVYTDVVDFFLRHIKSNNFLDAGCGTGNDLLEIFKRSGLKGYGCDKSEEMLASARRRNCATEIRVADLDQEFPFDKIFDCIYLHDVLHHLKRPEIFIANSYRHLVGGGILLIGTETEDDLRVKFTSVYFPGALKIDLARYHPLGKIESATRTAGFSKFETETLALVG</sequence>
<dbReference type="InterPro" id="IPR013216">
    <property type="entry name" value="Methyltransf_11"/>
</dbReference>
<name>A0A2M8EY72_9BACT</name>
<gene>
    <name evidence="2" type="ORF">CO049_04410</name>
</gene>
<dbReference type="Gene3D" id="3.40.50.150">
    <property type="entry name" value="Vaccinia Virus protein VP39"/>
    <property type="match status" value="1"/>
</dbReference>
<dbReference type="Pfam" id="PF08241">
    <property type="entry name" value="Methyltransf_11"/>
    <property type="match status" value="1"/>
</dbReference>
<proteinExistence type="predicted"/>
<dbReference type="Proteomes" id="UP000229777">
    <property type="component" value="Unassembled WGS sequence"/>
</dbReference>
<evidence type="ECO:0000313" key="3">
    <source>
        <dbReference type="Proteomes" id="UP000229777"/>
    </source>
</evidence>
<dbReference type="PANTHER" id="PTHR43861">
    <property type="entry name" value="TRANS-ACONITATE 2-METHYLTRANSFERASE-RELATED"/>
    <property type="match status" value="1"/>
</dbReference>
<evidence type="ECO:0000259" key="1">
    <source>
        <dbReference type="Pfam" id="PF08241"/>
    </source>
</evidence>
<dbReference type="SUPFAM" id="SSF53335">
    <property type="entry name" value="S-adenosyl-L-methionine-dependent methyltransferases"/>
    <property type="match status" value="1"/>
</dbReference>
<dbReference type="CDD" id="cd02440">
    <property type="entry name" value="AdoMet_MTases"/>
    <property type="match status" value="1"/>
</dbReference>
<protein>
    <recommendedName>
        <fullName evidence="1">Methyltransferase type 11 domain-containing protein</fullName>
    </recommendedName>
</protein>
<dbReference type="InterPro" id="IPR029063">
    <property type="entry name" value="SAM-dependent_MTases_sf"/>
</dbReference>
<dbReference type="GO" id="GO:0008757">
    <property type="term" value="F:S-adenosylmethionine-dependent methyltransferase activity"/>
    <property type="evidence" value="ECO:0007669"/>
    <property type="project" value="InterPro"/>
</dbReference>
<evidence type="ECO:0000313" key="2">
    <source>
        <dbReference type="EMBL" id="PJC31281.1"/>
    </source>
</evidence>